<proteinExistence type="inferred from homology"/>
<dbReference type="FunFam" id="3.10.129.10:FF:000022">
    <property type="entry name" value="Phenylacetic acid degradation protein"/>
    <property type="match status" value="1"/>
</dbReference>
<keyword evidence="2" id="KW-0378">Hydrolase</keyword>
<dbReference type="CDD" id="cd03443">
    <property type="entry name" value="PaaI_thioesterase"/>
    <property type="match status" value="1"/>
</dbReference>
<dbReference type="InterPro" id="IPR006683">
    <property type="entry name" value="Thioestr_dom"/>
</dbReference>
<gene>
    <name evidence="4" type="primary">paaD</name>
    <name evidence="4" type="ORF">DFH01_02465</name>
</gene>
<dbReference type="NCBIfam" id="TIGR00369">
    <property type="entry name" value="unchar_dom_1"/>
    <property type="match status" value="1"/>
</dbReference>
<dbReference type="InterPro" id="IPR011973">
    <property type="entry name" value="PaaD"/>
</dbReference>
<keyword evidence="5" id="KW-1185">Reference proteome</keyword>
<dbReference type="InterPro" id="IPR003736">
    <property type="entry name" value="PAAI_dom"/>
</dbReference>
<evidence type="ECO:0000259" key="3">
    <source>
        <dbReference type="Pfam" id="PF03061"/>
    </source>
</evidence>
<dbReference type="GO" id="GO:0016289">
    <property type="term" value="F:acyl-CoA hydrolase activity"/>
    <property type="evidence" value="ECO:0007669"/>
    <property type="project" value="TreeGrafter"/>
</dbReference>
<accession>A0A317FGH5</accession>
<dbReference type="Proteomes" id="UP000245765">
    <property type="component" value="Unassembled WGS sequence"/>
</dbReference>
<dbReference type="SUPFAM" id="SSF54637">
    <property type="entry name" value="Thioesterase/thiol ester dehydrase-isomerase"/>
    <property type="match status" value="1"/>
</dbReference>
<dbReference type="PANTHER" id="PTHR42856">
    <property type="entry name" value="ACYL-COENZYME A THIOESTERASE PAAI"/>
    <property type="match status" value="1"/>
</dbReference>
<name>A0A317FGH5_9PROT</name>
<evidence type="ECO:0000313" key="4">
    <source>
        <dbReference type="EMBL" id="PWS38184.1"/>
    </source>
</evidence>
<dbReference type="InterPro" id="IPR052723">
    <property type="entry name" value="Acyl-CoA_thioesterase_PaaI"/>
</dbReference>
<feature type="domain" description="Thioesterase" evidence="3">
    <location>
        <begin position="50"/>
        <end position="124"/>
    </location>
</feature>
<dbReference type="OrthoDB" id="32575at2"/>
<dbReference type="AlphaFoldDB" id="A0A317FGH5"/>
<evidence type="ECO:0000256" key="2">
    <source>
        <dbReference type="ARBA" id="ARBA00022801"/>
    </source>
</evidence>
<dbReference type="Gene3D" id="3.10.129.10">
    <property type="entry name" value="Hotdog Thioesterase"/>
    <property type="match status" value="1"/>
</dbReference>
<organism evidence="4 5">
    <name type="scientific">Falsiroseomonas bella</name>
    <dbReference type="NCBI Taxonomy" id="2184016"/>
    <lineage>
        <taxon>Bacteria</taxon>
        <taxon>Pseudomonadati</taxon>
        <taxon>Pseudomonadota</taxon>
        <taxon>Alphaproteobacteria</taxon>
        <taxon>Acetobacterales</taxon>
        <taxon>Roseomonadaceae</taxon>
        <taxon>Falsiroseomonas</taxon>
    </lineage>
</organism>
<protein>
    <submittedName>
        <fullName evidence="4">Hydroxyphenylacetyl-CoA thioesterase PaaI</fullName>
    </submittedName>
</protein>
<sequence>MTPQQLAEACADAMWAEDRASAGLGMRIARVAPGEAELTMPVESRMVNGHGICHGGFIFALADSAFAFACNSFNRRAVAQSNTITYLRPAKLGDTLTARAVQTTSAGRSGITDVTVSDQDGRAIAVFRGLSRVIEGHLVEVTP</sequence>
<dbReference type="EMBL" id="QGNA01000001">
    <property type="protein sequence ID" value="PWS38184.1"/>
    <property type="molecule type" value="Genomic_DNA"/>
</dbReference>
<dbReference type="NCBIfam" id="TIGR02286">
    <property type="entry name" value="PaaD"/>
    <property type="match status" value="1"/>
</dbReference>
<dbReference type="PANTHER" id="PTHR42856:SF1">
    <property type="entry name" value="ACYL-COENZYME A THIOESTERASE PAAI"/>
    <property type="match status" value="1"/>
</dbReference>
<evidence type="ECO:0000256" key="1">
    <source>
        <dbReference type="ARBA" id="ARBA00008324"/>
    </source>
</evidence>
<dbReference type="Pfam" id="PF03061">
    <property type="entry name" value="4HBT"/>
    <property type="match status" value="1"/>
</dbReference>
<comment type="similarity">
    <text evidence="1">Belongs to the thioesterase PaaI family.</text>
</comment>
<dbReference type="RefSeq" id="WP_109868805.1">
    <property type="nucleotide sequence ID" value="NZ_QGNA01000001.1"/>
</dbReference>
<reference evidence="5" key="1">
    <citation type="submission" date="2018-05" db="EMBL/GenBank/DDBJ databases">
        <authorList>
            <person name="Du Z."/>
            <person name="Wang X."/>
        </authorList>
    </citation>
    <scope>NUCLEOTIDE SEQUENCE [LARGE SCALE GENOMIC DNA]</scope>
    <source>
        <strain evidence="5">CQN31</strain>
    </source>
</reference>
<evidence type="ECO:0000313" key="5">
    <source>
        <dbReference type="Proteomes" id="UP000245765"/>
    </source>
</evidence>
<comment type="caution">
    <text evidence="4">The sequence shown here is derived from an EMBL/GenBank/DDBJ whole genome shotgun (WGS) entry which is preliminary data.</text>
</comment>
<dbReference type="InterPro" id="IPR029069">
    <property type="entry name" value="HotDog_dom_sf"/>
</dbReference>